<evidence type="ECO:0000313" key="1">
    <source>
        <dbReference type="EMBL" id="KIO02198.1"/>
    </source>
</evidence>
<proteinExistence type="predicted"/>
<evidence type="ECO:0008006" key="3">
    <source>
        <dbReference type="Google" id="ProtNLM"/>
    </source>
</evidence>
<name>A0A0C3IZG2_PISTI</name>
<dbReference type="Proteomes" id="UP000054217">
    <property type="component" value="Unassembled WGS sequence"/>
</dbReference>
<accession>A0A0C3IZG2</accession>
<keyword evidence="2" id="KW-1185">Reference proteome</keyword>
<protein>
    <recommendedName>
        <fullName evidence="3">BTB domain-containing protein</fullName>
    </recommendedName>
</protein>
<dbReference type="HOGENOM" id="CLU_047592_4_2_1"/>
<dbReference type="AlphaFoldDB" id="A0A0C3IZG2"/>
<sequence length="242" mass="27051">MPSGVEGDGEDSNHAIFLEGISREEFTHFVAWVYHVGSAAQHHTIPSLTAILKISRMWMIENSIEWAISNLEKLDLSPAHKLELTRRYSIPEWIPHATQALVISPLAVISKDDVSWLGLRVYSIIAKAWEMIECEQKTIAAVPPGLSLEPDPNCPASQHQLCREAWIRFWWHKVARQLLHPTRPLPLDAVIDYIASQPHPDGLRVACRERYVGEIIEGGGLHVVDAIVDGATGAIQHYLASL</sequence>
<dbReference type="OrthoDB" id="2630545at2759"/>
<dbReference type="InParanoid" id="A0A0C3IZG2"/>
<gene>
    <name evidence="1" type="ORF">M404DRAFT_28110</name>
</gene>
<reference evidence="1 2" key="1">
    <citation type="submission" date="2014-04" db="EMBL/GenBank/DDBJ databases">
        <authorList>
            <consortium name="DOE Joint Genome Institute"/>
            <person name="Kuo A."/>
            <person name="Kohler A."/>
            <person name="Costa M.D."/>
            <person name="Nagy L.G."/>
            <person name="Floudas D."/>
            <person name="Copeland A."/>
            <person name="Barry K.W."/>
            <person name="Cichocki N."/>
            <person name="Veneault-Fourrey C."/>
            <person name="LaButti K."/>
            <person name="Lindquist E.A."/>
            <person name="Lipzen A."/>
            <person name="Lundell T."/>
            <person name="Morin E."/>
            <person name="Murat C."/>
            <person name="Sun H."/>
            <person name="Tunlid A."/>
            <person name="Henrissat B."/>
            <person name="Grigoriev I.V."/>
            <person name="Hibbett D.S."/>
            <person name="Martin F."/>
            <person name="Nordberg H.P."/>
            <person name="Cantor M.N."/>
            <person name="Hua S.X."/>
        </authorList>
    </citation>
    <scope>NUCLEOTIDE SEQUENCE [LARGE SCALE GENOMIC DNA]</scope>
    <source>
        <strain evidence="1 2">Marx 270</strain>
    </source>
</reference>
<reference evidence="2" key="2">
    <citation type="submission" date="2015-01" db="EMBL/GenBank/DDBJ databases">
        <title>Evolutionary Origins and Diversification of the Mycorrhizal Mutualists.</title>
        <authorList>
            <consortium name="DOE Joint Genome Institute"/>
            <consortium name="Mycorrhizal Genomics Consortium"/>
            <person name="Kohler A."/>
            <person name="Kuo A."/>
            <person name="Nagy L.G."/>
            <person name="Floudas D."/>
            <person name="Copeland A."/>
            <person name="Barry K.W."/>
            <person name="Cichocki N."/>
            <person name="Veneault-Fourrey C."/>
            <person name="LaButti K."/>
            <person name="Lindquist E.A."/>
            <person name="Lipzen A."/>
            <person name="Lundell T."/>
            <person name="Morin E."/>
            <person name="Murat C."/>
            <person name="Riley R."/>
            <person name="Ohm R."/>
            <person name="Sun H."/>
            <person name="Tunlid A."/>
            <person name="Henrissat B."/>
            <person name="Grigoriev I.V."/>
            <person name="Hibbett D.S."/>
            <person name="Martin F."/>
        </authorList>
    </citation>
    <scope>NUCLEOTIDE SEQUENCE [LARGE SCALE GENOMIC DNA]</scope>
    <source>
        <strain evidence="2">Marx 270</strain>
    </source>
</reference>
<organism evidence="1 2">
    <name type="scientific">Pisolithus tinctorius Marx 270</name>
    <dbReference type="NCBI Taxonomy" id="870435"/>
    <lineage>
        <taxon>Eukaryota</taxon>
        <taxon>Fungi</taxon>
        <taxon>Dikarya</taxon>
        <taxon>Basidiomycota</taxon>
        <taxon>Agaricomycotina</taxon>
        <taxon>Agaricomycetes</taxon>
        <taxon>Agaricomycetidae</taxon>
        <taxon>Boletales</taxon>
        <taxon>Sclerodermatineae</taxon>
        <taxon>Pisolithaceae</taxon>
        <taxon>Pisolithus</taxon>
    </lineage>
</organism>
<dbReference type="STRING" id="870435.A0A0C3IZG2"/>
<evidence type="ECO:0000313" key="2">
    <source>
        <dbReference type="Proteomes" id="UP000054217"/>
    </source>
</evidence>
<dbReference type="EMBL" id="KN831983">
    <property type="protein sequence ID" value="KIO02198.1"/>
    <property type="molecule type" value="Genomic_DNA"/>
</dbReference>